<evidence type="ECO:0000313" key="1">
    <source>
        <dbReference type="EMBL" id="MFD0766368.1"/>
    </source>
</evidence>
<name>A0ABW2ZJF8_9SPHI</name>
<keyword evidence="2" id="KW-1185">Reference proteome</keyword>
<organism evidence="1 2">
    <name type="scientific">Mucilaginibacter lutimaris</name>
    <dbReference type="NCBI Taxonomy" id="931629"/>
    <lineage>
        <taxon>Bacteria</taxon>
        <taxon>Pseudomonadati</taxon>
        <taxon>Bacteroidota</taxon>
        <taxon>Sphingobacteriia</taxon>
        <taxon>Sphingobacteriales</taxon>
        <taxon>Sphingobacteriaceae</taxon>
        <taxon>Mucilaginibacter</taxon>
    </lineage>
</organism>
<reference evidence="2" key="1">
    <citation type="journal article" date="2019" name="Int. J. Syst. Evol. Microbiol.">
        <title>The Global Catalogue of Microorganisms (GCM) 10K type strain sequencing project: providing services to taxonomists for standard genome sequencing and annotation.</title>
        <authorList>
            <consortium name="The Broad Institute Genomics Platform"/>
            <consortium name="The Broad Institute Genome Sequencing Center for Infectious Disease"/>
            <person name="Wu L."/>
            <person name="Ma J."/>
        </authorList>
    </citation>
    <scope>NUCLEOTIDE SEQUENCE [LARGE SCALE GENOMIC DNA]</scope>
    <source>
        <strain evidence="2">CCUG 60742</strain>
    </source>
</reference>
<dbReference type="RefSeq" id="WP_377144211.1">
    <property type="nucleotide sequence ID" value="NZ_JBHTIA010000012.1"/>
</dbReference>
<evidence type="ECO:0008006" key="3">
    <source>
        <dbReference type="Google" id="ProtNLM"/>
    </source>
</evidence>
<accession>A0ABW2ZJF8</accession>
<protein>
    <recommendedName>
        <fullName evidence="3">DUF2007 domain-containing protein</fullName>
    </recommendedName>
</protein>
<evidence type="ECO:0000313" key="2">
    <source>
        <dbReference type="Proteomes" id="UP001597073"/>
    </source>
</evidence>
<proteinExistence type="predicted"/>
<sequence length="126" mass="14770">MEHFITYKKFNDIALAQELADVLNRHEIPYEINEESTLFNPTFYADETAKDYAVKINANDFIKVNEILKVEESKSIDTAEVDHYLYDFTNEELLDLISKPDEWSQYDNLLAVKILKERGVNVTENF</sequence>
<dbReference type="EMBL" id="JBHTIA010000012">
    <property type="protein sequence ID" value="MFD0766368.1"/>
    <property type="molecule type" value="Genomic_DNA"/>
</dbReference>
<comment type="caution">
    <text evidence="1">The sequence shown here is derived from an EMBL/GenBank/DDBJ whole genome shotgun (WGS) entry which is preliminary data.</text>
</comment>
<dbReference type="Proteomes" id="UP001597073">
    <property type="component" value="Unassembled WGS sequence"/>
</dbReference>
<gene>
    <name evidence="1" type="ORF">ACFQZI_16015</name>
</gene>